<organism evidence="1 2">
    <name type="scientific">Streptosporangium lutulentum</name>
    <dbReference type="NCBI Taxonomy" id="1461250"/>
    <lineage>
        <taxon>Bacteria</taxon>
        <taxon>Bacillati</taxon>
        <taxon>Actinomycetota</taxon>
        <taxon>Actinomycetes</taxon>
        <taxon>Streptosporangiales</taxon>
        <taxon>Streptosporangiaceae</taxon>
        <taxon>Streptosporangium</taxon>
    </lineage>
</organism>
<protein>
    <submittedName>
        <fullName evidence="1">Uncharacterized protein</fullName>
    </submittedName>
</protein>
<proteinExistence type="predicted"/>
<name>A0ABT9QPV5_9ACTN</name>
<gene>
    <name evidence="1" type="ORF">J2853_008013</name>
</gene>
<keyword evidence="2" id="KW-1185">Reference proteome</keyword>
<sequence>MAILLASALDSITIHIGNRFLVTEVTDGEPTGTPSPGDVLPRQQPMISAGPNGVDITSDSPSDAVIHVRFELWDEAPERFTAWTQMWEGELYLGSGTIGLVQHFSEDWDEYLQLDTGVKESSWSTRVQTRKLTNTEEPDFPPDIIYVELYRVQLWPSAAKSQ</sequence>
<comment type="caution">
    <text evidence="1">The sequence shown here is derived from an EMBL/GenBank/DDBJ whole genome shotgun (WGS) entry which is preliminary data.</text>
</comment>
<dbReference type="EMBL" id="JAUSQU010000001">
    <property type="protein sequence ID" value="MDP9848802.1"/>
    <property type="molecule type" value="Genomic_DNA"/>
</dbReference>
<accession>A0ABT9QPV5</accession>
<evidence type="ECO:0000313" key="1">
    <source>
        <dbReference type="EMBL" id="MDP9848802.1"/>
    </source>
</evidence>
<evidence type="ECO:0000313" key="2">
    <source>
        <dbReference type="Proteomes" id="UP001225356"/>
    </source>
</evidence>
<reference evidence="1 2" key="1">
    <citation type="submission" date="2023-07" db="EMBL/GenBank/DDBJ databases">
        <title>Sequencing the genomes of 1000 actinobacteria strains.</title>
        <authorList>
            <person name="Klenk H.-P."/>
        </authorList>
    </citation>
    <scope>NUCLEOTIDE SEQUENCE [LARGE SCALE GENOMIC DNA]</scope>
    <source>
        <strain evidence="1 2">DSM 46740</strain>
    </source>
</reference>
<dbReference type="RefSeq" id="WP_307566311.1">
    <property type="nucleotide sequence ID" value="NZ_JAUSQU010000001.1"/>
</dbReference>
<dbReference type="Proteomes" id="UP001225356">
    <property type="component" value="Unassembled WGS sequence"/>
</dbReference>